<organism evidence="1">
    <name type="scientific">Geobacillus sp. (strain Y4.1MC1)</name>
    <dbReference type="NCBI Taxonomy" id="581103"/>
    <lineage>
        <taxon>Bacteria</taxon>
        <taxon>Bacillati</taxon>
        <taxon>Bacillota</taxon>
        <taxon>Bacilli</taxon>
        <taxon>Bacillales</taxon>
        <taxon>Anoxybacillaceae</taxon>
        <taxon>Geobacillus</taxon>
    </lineage>
</organism>
<accession>A0A7U3YEG0</accession>
<proteinExistence type="predicted"/>
<sequence>MNKLVYSILALIVGGIVYRYRYPIVNAVLHIRPLQKWLVRSVMNVPFVRNTIISQVFR</sequence>
<dbReference type="AlphaFoldDB" id="A0A7U3YEG0"/>
<dbReference type="EMBL" id="CP002293">
    <property type="protein sequence ID" value="ADP73929.1"/>
    <property type="molecule type" value="Genomic_DNA"/>
</dbReference>
<name>A0A7U3YEG0_GEOS0</name>
<gene>
    <name evidence="1" type="ORF">GY4MC1_1117</name>
</gene>
<dbReference type="KEGG" id="gmc:GY4MC1_1117"/>
<evidence type="ECO:0000313" key="1">
    <source>
        <dbReference type="EMBL" id="ADP73929.1"/>
    </source>
</evidence>
<reference evidence="1" key="1">
    <citation type="submission" date="2010-10" db="EMBL/GenBank/DDBJ databases">
        <title>Complete sequence of chromosome of Geobacillus sp. Y4.1MC1.</title>
        <authorList>
            <consortium name="US DOE Joint Genome Institute"/>
            <person name="Lucas S."/>
            <person name="Copeland A."/>
            <person name="Lapidus A."/>
            <person name="Cheng J.-F."/>
            <person name="Bruce D."/>
            <person name="Goodwin L."/>
            <person name="Pitluck S."/>
            <person name="Chertkov O."/>
            <person name="Zhang X."/>
            <person name="Detter J.C."/>
            <person name="Han C."/>
            <person name="Tapia R."/>
            <person name="Land M."/>
            <person name="Hauser L."/>
            <person name="Jeffries C."/>
            <person name="Kyrpides N."/>
            <person name="Ivanova N."/>
            <person name="Ovchinnikova G."/>
            <person name="Brumm P."/>
            <person name="Mead D."/>
            <person name="Woyke T."/>
        </authorList>
    </citation>
    <scope>NUCLEOTIDE SEQUENCE [LARGE SCALE GENOMIC DNA]</scope>
    <source>
        <strain evidence="1">Y4.1MC1</strain>
    </source>
</reference>
<protein>
    <submittedName>
        <fullName evidence="1">Uncharacterized protein</fullName>
    </submittedName>
</protein>